<dbReference type="Pfam" id="PF07883">
    <property type="entry name" value="Cupin_2"/>
    <property type="match status" value="1"/>
</dbReference>
<evidence type="ECO:0000259" key="1">
    <source>
        <dbReference type="Pfam" id="PF07883"/>
    </source>
</evidence>
<dbReference type="InterPro" id="IPR013096">
    <property type="entry name" value="Cupin_2"/>
</dbReference>
<dbReference type="Proteomes" id="UP000758603">
    <property type="component" value="Unassembled WGS sequence"/>
</dbReference>
<dbReference type="InterPro" id="IPR011051">
    <property type="entry name" value="RmlC_Cupin_sf"/>
</dbReference>
<dbReference type="RefSeq" id="XP_045964606.1">
    <property type="nucleotide sequence ID" value="XM_046099263.1"/>
</dbReference>
<keyword evidence="3" id="KW-1185">Reference proteome</keyword>
<dbReference type="CDD" id="cd02231">
    <property type="entry name" value="cupin_BLL6423-like"/>
    <property type="match status" value="1"/>
</dbReference>
<organism evidence="2 3">
    <name type="scientific">Truncatella angustata</name>
    <dbReference type="NCBI Taxonomy" id="152316"/>
    <lineage>
        <taxon>Eukaryota</taxon>
        <taxon>Fungi</taxon>
        <taxon>Dikarya</taxon>
        <taxon>Ascomycota</taxon>
        <taxon>Pezizomycotina</taxon>
        <taxon>Sordariomycetes</taxon>
        <taxon>Xylariomycetidae</taxon>
        <taxon>Amphisphaeriales</taxon>
        <taxon>Sporocadaceae</taxon>
        <taxon>Truncatella</taxon>
    </lineage>
</organism>
<dbReference type="InterPro" id="IPR014710">
    <property type="entry name" value="RmlC-like_jellyroll"/>
</dbReference>
<dbReference type="PANTHER" id="PTHR36156:SF2">
    <property type="entry name" value="CUPIN TYPE-2 DOMAIN-CONTAINING PROTEIN"/>
    <property type="match status" value="1"/>
</dbReference>
<accession>A0A9P8UY22</accession>
<dbReference type="SUPFAM" id="SSF51182">
    <property type="entry name" value="RmlC-like cupins"/>
    <property type="match status" value="1"/>
</dbReference>
<sequence length="170" mass="18437">MTALSKPRLVTTGHKEDGTSIFTSDHVLEPFAPFGPTLSSFSVFDARAGVPVSNQELGQDMSKSIPRCPPNGVLFAISNIPPHFSVPMHRTLSLDYCIIMSGEIVLELDGGEEKTLKAGEFIVQGGVNHRWHNRTDEVCRFACVMVGAEKVKLADGEELGETVIKKPNSA</sequence>
<proteinExistence type="predicted"/>
<dbReference type="AlphaFoldDB" id="A0A9P8UY22"/>
<dbReference type="GeneID" id="70128155"/>
<dbReference type="PANTHER" id="PTHR36156">
    <property type="entry name" value="SLR2101 PROTEIN"/>
    <property type="match status" value="1"/>
</dbReference>
<protein>
    <recommendedName>
        <fullName evidence="1">Cupin type-2 domain-containing protein</fullName>
    </recommendedName>
</protein>
<evidence type="ECO:0000313" key="3">
    <source>
        <dbReference type="Proteomes" id="UP000758603"/>
    </source>
</evidence>
<gene>
    <name evidence="2" type="ORF">BKA67DRAFT_530568</name>
</gene>
<name>A0A9P8UY22_9PEZI</name>
<dbReference type="EMBL" id="JAGPXC010000001">
    <property type="protein sequence ID" value="KAH6660475.1"/>
    <property type="molecule type" value="Genomic_DNA"/>
</dbReference>
<dbReference type="InterPro" id="IPR047142">
    <property type="entry name" value="OryJ/VirC-like"/>
</dbReference>
<reference evidence="2" key="1">
    <citation type="journal article" date="2021" name="Nat. Commun.">
        <title>Genetic determinants of endophytism in the Arabidopsis root mycobiome.</title>
        <authorList>
            <person name="Mesny F."/>
            <person name="Miyauchi S."/>
            <person name="Thiergart T."/>
            <person name="Pickel B."/>
            <person name="Atanasova L."/>
            <person name="Karlsson M."/>
            <person name="Huettel B."/>
            <person name="Barry K.W."/>
            <person name="Haridas S."/>
            <person name="Chen C."/>
            <person name="Bauer D."/>
            <person name="Andreopoulos W."/>
            <person name="Pangilinan J."/>
            <person name="LaButti K."/>
            <person name="Riley R."/>
            <person name="Lipzen A."/>
            <person name="Clum A."/>
            <person name="Drula E."/>
            <person name="Henrissat B."/>
            <person name="Kohler A."/>
            <person name="Grigoriev I.V."/>
            <person name="Martin F.M."/>
            <person name="Hacquard S."/>
        </authorList>
    </citation>
    <scope>NUCLEOTIDE SEQUENCE</scope>
    <source>
        <strain evidence="2">MPI-SDFR-AT-0073</strain>
    </source>
</reference>
<evidence type="ECO:0000313" key="2">
    <source>
        <dbReference type="EMBL" id="KAH6660475.1"/>
    </source>
</evidence>
<comment type="caution">
    <text evidence="2">The sequence shown here is derived from an EMBL/GenBank/DDBJ whole genome shotgun (WGS) entry which is preliminary data.</text>
</comment>
<dbReference type="OrthoDB" id="5840532at2759"/>
<feature type="domain" description="Cupin type-2" evidence="1">
    <location>
        <begin position="79"/>
        <end position="144"/>
    </location>
</feature>
<dbReference type="Gene3D" id="2.60.120.10">
    <property type="entry name" value="Jelly Rolls"/>
    <property type="match status" value="1"/>
</dbReference>